<organism evidence="1 2">
    <name type="scientific">Mucuna pruriens</name>
    <name type="common">Velvet bean</name>
    <name type="synonym">Dolichos pruriens</name>
    <dbReference type="NCBI Taxonomy" id="157652"/>
    <lineage>
        <taxon>Eukaryota</taxon>
        <taxon>Viridiplantae</taxon>
        <taxon>Streptophyta</taxon>
        <taxon>Embryophyta</taxon>
        <taxon>Tracheophyta</taxon>
        <taxon>Spermatophyta</taxon>
        <taxon>Magnoliopsida</taxon>
        <taxon>eudicotyledons</taxon>
        <taxon>Gunneridae</taxon>
        <taxon>Pentapetalae</taxon>
        <taxon>rosids</taxon>
        <taxon>fabids</taxon>
        <taxon>Fabales</taxon>
        <taxon>Fabaceae</taxon>
        <taxon>Papilionoideae</taxon>
        <taxon>50 kb inversion clade</taxon>
        <taxon>NPAAA clade</taxon>
        <taxon>indigoferoid/millettioid clade</taxon>
        <taxon>Phaseoleae</taxon>
        <taxon>Mucuna</taxon>
    </lineage>
</organism>
<sequence>STCTWPILEAESTCMENMQDVPQLNSSKLNKIDMVKHEEVTNFERELAKHNDETRDKSITIVSEATRCDKTFELTDLRLEQDHGCAEIENEDEILKYELGRVNPNISTKIHGCSDERVEPSKGVIDLIATFGNLPKHPSENCSLNDGNTTKFDYDTQFELSLRSDFPGSSCKQASEAIEESQRLNHSNTSAFSW</sequence>
<proteinExistence type="predicted"/>
<gene>
    <name evidence="1" type="ORF">CR513_22655</name>
</gene>
<dbReference type="AlphaFoldDB" id="A0A371GWU4"/>
<accession>A0A371GWU4</accession>
<protein>
    <submittedName>
        <fullName evidence="1">Uncharacterized protein</fullName>
    </submittedName>
</protein>
<comment type="caution">
    <text evidence="1">The sequence shown here is derived from an EMBL/GenBank/DDBJ whole genome shotgun (WGS) entry which is preliminary data.</text>
</comment>
<evidence type="ECO:0000313" key="2">
    <source>
        <dbReference type="Proteomes" id="UP000257109"/>
    </source>
</evidence>
<name>A0A371GWU4_MUCPR</name>
<dbReference type="OrthoDB" id="60033at2759"/>
<dbReference type="STRING" id="157652.A0A371GWU4"/>
<feature type="non-terminal residue" evidence="1">
    <location>
        <position position="1"/>
    </location>
</feature>
<dbReference type="EMBL" id="QJKJ01004256">
    <property type="protein sequence ID" value="RDX94903.1"/>
    <property type="molecule type" value="Genomic_DNA"/>
</dbReference>
<keyword evidence="2" id="KW-1185">Reference proteome</keyword>
<reference evidence="1" key="1">
    <citation type="submission" date="2018-05" db="EMBL/GenBank/DDBJ databases">
        <title>Draft genome of Mucuna pruriens seed.</title>
        <authorList>
            <person name="Nnadi N.E."/>
            <person name="Vos R."/>
            <person name="Hasami M.H."/>
            <person name="Devisetty U.K."/>
            <person name="Aguiy J.C."/>
        </authorList>
    </citation>
    <scope>NUCLEOTIDE SEQUENCE [LARGE SCALE GENOMIC DNA]</scope>
    <source>
        <strain evidence="1">JCA_2017</strain>
    </source>
</reference>
<evidence type="ECO:0000313" key="1">
    <source>
        <dbReference type="EMBL" id="RDX94903.1"/>
    </source>
</evidence>
<dbReference type="Proteomes" id="UP000257109">
    <property type="component" value="Unassembled WGS sequence"/>
</dbReference>